<accession>F9XDZ3</accession>
<dbReference type="InParanoid" id="F9XDZ3"/>
<reference evidence="3 4" key="1">
    <citation type="journal article" date="2011" name="PLoS Genet.">
        <title>Finished genome of the fungal wheat pathogen Mycosphaerella graminicola reveals dispensome structure, chromosome plasticity, and stealth pathogenesis.</title>
        <authorList>
            <person name="Goodwin S.B."/>
            <person name="Ben M'barek S."/>
            <person name="Dhillon B."/>
            <person name="Wittenberg A.H.J."/>
            <person name="Crane C.F."/>
            <person name="Hane J.K."/>
            <person name="Foster A.J."/>
            <person name="Van der Lee T.A.J."/>
            <person name="Grimwood J."/>
            <person name="Aerts A."/>
            <person name="Antoniw J."/>
            <person name="Bailey A."/>
            <person name="Bluhm B."/>
            <person name="Bowler J."/>
            <person name="Bristow J."/>
            <person name="van der Burgt A."/>
            <person name="Canto-Canche B."/>
            <person name="Churchill A.C.L."/>
            <person name="Conde-Ferraez L."/>
            <person name="Cools H.J."/>
            <person name="Coutinho P.M."/>
            <person name="Csukai M."/>
            <person name="Dehal P."/>
            <person name="De Wit P."/>
            <person name="Donzelli B."/>
            <person name="van de Geest H.C."/>
            <person name="van Ham R.C.H.J."/>
            <person name="Hammond-Kosack K.E."/>
            <person name="Henrissat B."/>
            <person name="Kilian A."/>
            <person name="Kobayashi A.K."/>
            <person name="Koopmann E."/>
            <person name="Kourmpetis Y."/>
            <person name="Kuzniar A."/>
            <person name="Lindquist E."/>
            <person name="Lombard V."/>
            <person name="Maliepaard C."/>
            <person name="Martins N."/>
            <person name="Mehrabi R."/>
            <person name="Nap J.P.H."/>
            <person name="Ponomarenko A."/>
            <person name="Rudd J.J."/>
            <person name="Salamov A."/>
            <person name="Schmutz J."/>
            <person name="Schouten H.J."/>
            <person name="Shapiro H."/>
            <person name="Stergiopoulos I."/>
            <person name="Torriani S.F.F."/>
            <person name="Tu H."/>
            <person name="de Vries R.P."/>
            <person name="Waalwijk C."/>
            <person name="Ware S.B."/>
            <person name="Wiebenga A."/>
            <person name="Zwiers L.-H."/>
            <person name="Oliver R.P."/>
            <person name="Grigoriev I.V."/>
            <person name="Kema G.H.J."/>
        </authorList>
    </citation>
    <scope>NUCLEOTIDE SEQUENCE [LARGE SCALE GENOMIC DNA]</scope>
    <source>
        <strain evidence="4">CBS 115943 / IPO323</strain>
    </source>
</reference>
<evidence type="ECO:0000313" key="4">
    <source>
        <dbReference type="Proteomes" id="UP000008062"/>
    </source>
</evidence>
<dbReference type="InterPro" id="IPR003609">
    <property type="entry name" value="Pan_app"/>
</dbReference>
<gene>
    <name evidence="3" type="ORF">MYCGRDRAFT_109977</name>
</gene>
<proteinExistence type="predicted"/>
<organism evidence="3 4">
    <name type="scientific">Zymoseptoria tritici (strain CBS 115943 / IPO323)</name>
    <name type="common">Speckled leaf blotch fungus</name>
    <name type="synonym">Septoria tritici</name>
    <dbReference type="NCBI Taxonomy" id="336722"/>
    <lineage>
        <taxon>Eukaryota</taxon>
        <taxon>Fungi</taxon>
        <taxon>Dikarya</taxon>
        <taxon>Ascomycota</taxon>
        <taxon>Pezizomycotina</taxon>
        <taxon>Dothideomycetes</taxon>
        <taxon>Dothideomycetidae</taxon>
        <taxon>Mycosphaerellales</taxon>
        <taxon>Mycosphaerellaceae</taxon>
        <taxon>Zymoseptoria</taxon>
    </lineage>
</organism>
<feature type="chain" id="PRO_5003391578" description="Apple domain-containing protein" evidence="1">
    <location>
        <begin position="27"/>
        <end position="416"/>
    </location>
</feature>
<feature type="domain" description="Apple" evidence="2">
    <location>
        <begin position="123"/>
        <end position="211"/>
    </location>
</feature>
<protein>
    <recommendedName>
        <fullName evidence="2">Apple domain-containing protein</fullName>
    </recommendedName>
</protein>
<dbReference type="AlphaFoldDB" id="F9XDZ3"/>
<feature type="domain" description="Apple" evidence="2">
    <location>
        <begin position="328"/>
        <end position="416"/>
    </location>
</feature>
<dbReference type="OrthoDB" id="3656308at2759"/>
<dbReference type="Pfam" id="PF00024">
    <property type="entry name" value="PAN_1"/>
    <property type="match status" value="2"/>
</dbReference>
<evidence type="ECO:0000256" key="1">
    <source>
        <dbReference type="SAM" id="SignalP"/>
    </source>
</evidence>
<dbReference type="SUPFAM" id="SSF57414">
    <property type="entry name" value="Hairpin loop containing domain-like"/>
    <property type="match status" value="1"/>
</dbReference>
<dbReference type="HOGENOM" id="CLU_660918_0_0_1"/>
<keyword evidence="4" id="KW-1185">Reference proteome</keyword>
<dbReference type="GeneID" id="13401741"/>
<dbReference type="Proteomes" id="UP000008062">
    <property type="component" value="Chromosome 6"/>
</dbReference>
<dbReference type="PROSITE" id="PS50948">
    <property type="entry name" value="PAN"/>
    <property type="match status" value="2"/>
</dbReference>
<dbReference type="eggNOG" id="ENOG502S65Q">
    <property type="taxonomic scope" value="Eukaryota"/>
</dbReference>
<name>F9XDZ3_ZYMTI</name>
<sequence length="416" mass="44267">MFTKACGQIICLVLLISAHLAQSAATLDSQQCTQGVYKFLVPALSQDSNVHSFCDQLPTRAKFSASKGPKSLRSLAYPGVQTFCACLKKACATPSCPRGTTLCPETCGGCCANFNTDARHCVCERPTSMEEHSVEPAAAESLAVSAMEKLLSEPLIDQCREACANSGDGVTSCYAYDYDYFRSECRFYSSTVESTADSDHEYGVTVARASAVSPSSYTEGSFCIGGFLISRTCGRRISLSDSPEPVGQTNVDDCAAACVKEGGYSCFSYEFDFASNECSHYQSGPIETVPDPDYAYGALQSPYICSEPTTTPNPPAPALPGCVTKNICTNGLDFNQFCGSRITAGSMGNASYGYFSVDDCRVACARLPGASGSGLPGCTAFDYDYVSFKCQFYTSPNGLSTVPDGYHVYGYVDGPC</sequence>
<dbReference type="KEGG" id="ztr:MYCGRDRAFT_109977"/>
<dbReference type="EMBL" id="CM001201">
    <property type="protein sequence ID" value="EGP86582.1"/>
    <property type="molecule type" value="Genomic_DNA"/>
</dbReference>
<feature type="signal peptide" evidence="1">
    <location>
        <begin position="1"/>
        <end position="26"/>
    </location>
</feature>
<dbReference type="RefSeq" id="XP_003851606.1">
    <property type="nucleotide sequence ID" value="XM_003851558.1"/>
</dbReference>
<evidence type="ECO:0000313" key="3">
    <source>
        <dbReference type="EMBL" id="EGP86582.1"/>
    </source>
</evidence>
<keyword evidence="1" id="KW-0732">Signal</keyword>
<evidence type="ECO:0000259" key="2">
    <source>
        <dbReference type="PROSITE" id="PS50948"/>
    </source>
</evidence>